<dbReference type="Gene3D" id="6.10.340.10">
    <property type="match status" value="1"/>
</dbReference>
<evidence type="ECO:0000256" key="12">
    <source>
        <dbReference type="SAM" id="Phobius"/>
    </source>
</evidence>
<dbReference type="Gene3D" id="3.30.565.10">
    <property type="entry name" value="Histidine kinase-like ATPase, C-terminal domain"/>
    <property type="match status" value="1"/>
</dbReference>
<dbReference type="InterPro" id="IPR050351">
    <property type="entry name" value="BphY/WalK/GraS-like"/>
</dbReference>
<keyword evidence="16" id="KW-1185">Reference proteome</keyword>
<dbReference type="SMART" id="SM00388">
    <property type="entry name" value="HisKA"/>
    <property type="match status" value="1"/>
</dbReference>
<dbReference type="EMBL" id="JAGGDJ010000044">
    <property type="protein sequence ID" value="MBO7747984.1"/>
    <property type="molecule type" value="Genomic_DNA"/>
</dbReference>
<dbReference type="Pfam" id="PF00512">
    <property type="entry name" value="HisKA"/>
    <property type="match status" value="1"/>
</dbReference>
<evidence type="ECO:0000259" key="14">
    <source>
        <dbReference type="PROSITE" id="PS50885"/>
    </source>
</evidence>
<evidence type="ECO:0000259" key="13">
    <source>
        <dbReference type="PROSITE" id="PS50109"/>
    </source>
</evidence>
<evidence type="ECO:0000256" key="5">
    <source>
        <dbReference type="ARBA" id="ARBA00022553"/>
    </source>
</evidence>
<keyword evidence="12" id="KW-1133">Transmembrane helix</keyword>
<dbReference type="PRINTS" id="PR00344">
    <property type="entry name" value="BCTRLSENSOR"/>
</dbReference>
<dbReference type="PANTHER" id="PTHR42878">
    <property type="entry name" value="TWO-COMPONENT HISTIDINE KINASE"/>
    <property type="match status" value="1"/>
</dbReference>
<evidence type="ECO:0000313" key="16">
    <source>
        <dbReference type="Proteomes" id="UP000670947"/>
    </source>
</evidence>
<feature type="domain" description="HAMP" evidence="14">
    <location>
        <begin position="204"/>
        <end position="256"/>
    </location>
</feature>
<dbReference type="InterPro" id="IPR036097">
    <property type="entry name" value="HisK_dim/P_sf"/>
</dbReference>
<accession>A0ABS3WI35</accession>
<reference evidence="15 16" key="1">
    <citation type="submission" date="2021-03" db="EMBL/GenBank/DDBJ databases">
        <title>Paenibacillus artemisicola MWE-103 whole genome sequence.</title>
        <authorList>
            <person name="Ham Y.J."/>
        </authorList>
    </citation>
    <scope>NUCLEOTIDE SEQUENCE [LARGE SCALE GENOMIC DNA]</scope>
    <source>
        <strain evidence="15 16">MWE-103</strain>
    </source>
</reference>
<evidence type="ECO:0000256" key="2">
    <source>
        <dbReference type="ARBA" id="ARBA00004651"/>
    </source>
</evidence>
<keyword evidence="7" id="KW-0547">Nucleotide-binding</keyword>
<dbReference type="PROSITE" id="PS50109">
    <property type="entry name" value="HIS_KIN"/>
    <property type="match status" value="1"/>
</dbReference>
<keyword evidence="5" id="KW-0597">Phosphoprotein</keyword>
<dbReference type="SUPFAM" id="SSF55874">
    <property type="entry name" value="ATPase domain of HSP90 chaperone/DNA topoisomerase II/histidine kinase"/>
    <property type="match status" value="1"/>
</dbReference>
<dbReference type="EC" id="2.7.13.3" evidence="3"/>
<dbReference type="CDD" id="cd00075">
    <property type="entry name" value="HATPase"/>
    <property type="match status" value="1"/>
</dbReference>
<keyword evidence="12" id="KW-0812">Transmembrane</keyword>
<dbReference type="RefSeq" id="WP_208850595.1">
    <property type="nucleotide sequence ID" value="NZ_JAGGDJ010000044.1"/>
</dbReference>
<comment type="catalytic activity">
    <reaction evidence="1">
        <text>ATP + protein L-histidine = ADP + protein N-phospho-L-histidine.</text>
        <dbReference type="EC" id="2.7.13.3"/>
    </reaction>
</comment>
<comment type="caution">
    <text evidence="15">The sequence shown here is derived from an EMBL/GenBank/DDBJ whole genome shotgun (WGS) entry which is preliminary data.</text>
</comment>
<dbReference type="SMART" id="SM00304">
    <property type="entry name" value="HAMP"/>
    <property type="match status" value="1"/>
</dbReference>
<dbReference type="Pfam" id="PF02518">
    <property type="entry name" value="HATPase_c"/>
    <property type="match status" value="1"/>
</dbReference>
<evidence type="ECO:0000256" key="11">
    <source>
        <dbReference type="ARBA" id="ARBA00023136"/>
    </source>
</evidence>
<dbReference type="InterPro" id="IPR036890">
    <property type="entry name" value="HATPase_C_sf"/>
</dbReference>
<dbReference type="InterPro" id="IPR005467">
    <property type="entry name" value="His_kinase_dom"/>
</dbReference>
<dbReference type="PANTHER" id="PTHR42878:SF7">
    <property type="entry name" value="SENSOR HISTIDINE KINASE GLRK"/>
    <property type="match status" value="1"/>
</dbReference>
<evidence type="ECO:0000256" key="10">
    <source>
        <dbReference type="ARBA" id="ARBA00023012"/>
    </source>
</evidence>
<evidence type="ECO:0000256" key="7">
    <source>
        <dbReference type="ARBA" id="ARBA00022741"/>
    </source>
</evidence>
<name>A0ABS3WI35_9BACL</name>
<proteinExistence type="predicted"/>
<evidence type="ECO:0000313" key="15">
    <source>
        <dbReference type="EMBL" id="MBO7747984.1"/>
    </source>
</evidence>
<keyword evidence="8 15" id="KW-0418">Kinase</keyword>
<keyword evidence="10" id="KW-0902">Two-component regulatory system</keyword>
<keyword evidence="9" id="KW-0067">ATP-binding</keyword>
<dbReference type="CDD" id="cd00082">
    <property type="entry name" value="HisKA"/>
    <property type="match status" value="1"/>
</dbReference>
<keyword evidence="6" id="KW-0808">Transferase</keyword>
<dbReference type="Pfam" id="PF00672">
    <property type="entry name" value="HAMP"/>
    <property type="match status" value="1"/>
</dbReference>
<dbReference type="InterPro" id="IPR003594">
    <property type="entry name" value="HATPase_dom"/>
</dbReference>
<protein>
    <recommendedName>
        <fullName evidence="3">histidine kinase</fullName>
        <ecNumber evidence="3">2.7.13.3</ecNumber>
    </recommendedName>
</protein>
<feature type="transmembrane region" description="Helical" evidence="12">
    <location>
        <begin position="12"/>
        <end position="34"/>
    </location>
</feature>
<evidence type="ECO:0000256" key="8">
    <source>
        <dbReference type="ARBA" id="ARBA00022777"/>
    </source>
</evidence>
<dbReference type="CDD" id="cd06225">
    <property type="entry name" value="HAMP"/>
    <property type="match status" value="1"/>
</dbReference>
<gene>
    <name evidence="15" type="ORF">I8J29_27705</name>
</gene>
<evidence type="ECO:0000256" key="1">
    <source>
        <dbReference type="ARBA" id="ARBA00000085"/>
    </source>
</evidence>
<dbReference type="GO" id="GO:0016301">
    <property type="term" value="F:kinase activity"/>
    <property type="evidence" value="ECO:0007669"/>
    <property type="project" value="UniProtKB-KW"/>
</dbReference>
<dbReference type="Proteomes" id="UP000670947">
    <property type="component" value="Unassembled WGS sequence"/>
</dbReference>
<sequence>MSIRTKLLLSYIAMIAVPVVLFGAVVMTAAGLYLRDMAPGSGHAAARQHRAALPFEAFRDLFGGRSELAGGLRFVAAHDPRLLDDPAFLADAEAELAKVDAGLLVLRGERTAYASPGLDADAITRQLQAGGSEAANAWPPRKPGGYGFDRIAYTAADGQSATLVIASDMEPVARFFRRFVPTVLLALVGALALTNGVLTYFVSRSIIRPLQALRTAAGHIREGELDRPVNLRRQDEIGQLGAAFEEMRVRLRDSIGDGLQLEQSRKELLASISHDLKTPITAIQGCVDCLQGGVADTEEKRRKYVAMIAGKAADMNRMIEELSLYSTLDVGRLPFRFERLELGEYVRRTVEELRLDPRLAGVRLELDVPRHDPASADPWPLCVQADREKLRRAILNVVENSLKHMEREPRILRFALERLAPGAPDEAVAIRIADNGTGIPEDALPHVFDRFFRAEPSRRTESGSSGLGLAIVKGIVEEHGGRVRAFSRPGEGTSIVIALPADRSSRITDSPGKQPT</sequence>
<dbReference type="InterPro" id="IPR004358">
    <property type="entry name" value="Sig_transdc_His_kin-like_C"/>
</dbReference>
<dbReference type="SUPFAM" id="SSF47384">
    <property type="entry name" value="Homodimeric domain of signal transducing histidine kinase"/>
    <property type="match status" value="1"/>
</dbReference>
<dbReference type="InterPro" id="IPR003661">
    <property type="entry name" value="HisK_dim/P_dom"/>
</dbReference>
<dbReference type="InterPro" id="IPR003660">
    <property type="entry name" value="HAMP_dom"/>
</dbReference>
<evidence type="ECO:0000256" key="6">
    <source>
        <dbReference type="ARBA" id="ARBA00022679"/>
    </source>
</evidence>
<organism evidence="15 16">
    <name type="scientific">Paenibacillus artemisiicola</name>
    <dbReference type="NCBI Taxonomy" id="1172618"/>
    <lineage>
        <taxon>Bacteria</taxon>
        <taxon>Bacillati</taxon>
        <taxon>Bacillota</taxon>
        <taxon>Bacilli</taxon>
        <taxon>Bacillales</taxon>
        <taxon>Paenibacillaceae</taxon>
        <taxon>Paenibacillus</taxon>
    </lineage>
</organism>
<evidence type="ECO:0000256" key="3">
    <source>
        <dbReference type="ARBA" id="ARBA00012438"/>
    </source>
</evidence>
<dbReference type="SUPFAM" id="SSF158472">
    <property type="entry name" value="HAMP domain-like"/>
    <property type="match status" value="1"/>
</dbReference>
<keyword evidence="11 12" id="KW-0472">Membrane</keyword>
<dbReference type="Gene3D" id="1.10.287.130">
    <property type="match status" value="1"/>
</dbReference>
<feature type="domain" description="Histidine kinase" evidence="13">
    <location>
        <begin position="271"/>
        <end position="503"/>
    </location>
</feature>
<dbReference type="SMART" id="SM00387">
    <property type="entry name" value="HATPase_c"/>
    <property type="match status" value="1"/>
</dbReference>
<keyword evidence="4" id="KW-1003">Cell membrane</keyword>
<feature type="transmembrane region" description="Helical" evidence="12">
    <location>
        <begin position="179"/>
        <end position="202"/>
    </location>
</feature>
<comment type="subcellular location">
    <subcellularLocation>
        <location evidence="2">Cell membrane</location>
        <topology evidence="2">Multi-pass membrane protein</topology>
    </subcellularLocation>
</comment>
<dbReference type="PROSITE" id="PS50885">
    <property type="entry name" value="HAMP"/>
    <property type="match status" value="1"/>
</dbReference>
<evidence type="ECO:0000256" key="9">
    <source>
        <dbReference type="ARBA" id="ARBA00022840"/>
    </source>
</evidence>
<evidence type="ECO:0000256" key="4">
    <source>
        <dbReference type="ARBA" id="ARBA00022475"/>
    </source>
</evidence>